<keyword evidence="1" id="KW-0175">Coiled coil</keyword>
<reference evidence="4" key="1">
    <citation type="journal article" date="2023" name="Commun. Biol.">
        <title>Genome analysis of Parmales, the sister group of diatoms, reveals the evolutionary specialization of diatoms from phago-mixotrophs to photoautotrophs.</title>
        <authorList>
            <person name="Ban H."/>
            <person name="Sato S."/>
            <person name="Yoshikawa S."/>
            <person name="Yamada K."/>
            <person name="Nakamura Y."/>
            <person name="Ichinomiya M."/>
            <person name="Sato N."/>
            <person name="Blanc-Mathieu R."/>
            <person name="Endo H."/>
            <person name="Kuwata A."/>
            <person name="Ogata H."/>
        </authorList>
    </citation>
    <scope>NUCLEOTIDE SEQUENCE [LARGE SCALE GENOMIC DNA]</scope>
</reference>
<comment type="caution">
    <text evidence="3">The sequence shown here is derived from an EMBL/GenBank/DDBJ whole genome shotgun (WGS) entry which is preliminary data.</text>
</comment>
<dbReference type="AlphaFoldDB" id="A0A9W7A3T7"/>
<dbReference type="Proteomes" id="UP001162640">
    <property type="component" value="Unassembled WGS sequence"/>
</dbReference>
<dbReference type="EMBL" id="BLQM01000096">
    <property type="protein sequence ID" value="GMH62936.1"/>
    <property type="molecule type" value="Genomic_DNA"/>
</dbReference>
<evidence type="ECO:0000259" key="2">
    <source>
        <dbReference type="SMART" id="SM00244"/>
    </source>
</evidence>
<proteinExistence type="predicted"/>
<sequence>MGNGLYKSAALNEWMIVIKNGELKKSGIGLKTFINPVSDTVATFPSSVNKVPFCAEQVTKEMQGVQITGVVMWSVNRIDDGPFRFYKYAGQDMEAANENLRMVSESIVRNAVANSSIKEVMSQRDIMRTTLKKGIMEAVQGWGMWIETVELTDVKICSRQLFEDLQAEFRQEANLQAQRLKMMTQQKVTEEKLSSDQALVEKRLQSEAILSEKRVTAASETKLMESRMKLKLEVEEQKLHSKQMEIERAKLQQQKEIAIEKIKMKEELERKELDLKVTLSKILHDSNLDNLKETYTLESSMSETSKQFKILENAKEVYKTLKLSNITLHNYVGAGGGGGVVESILPAFNSFTEACNTVAEKK</sequence>
<evidence type="ECO:0000313" key="3">
    <source>
        <dbReference type="EMBL" id="GMH62936.1"/>
    </source>
</evidence>
<feature type="domain" description="Band 7" evidence="2">
    <location>
        <begin position="3"/>
        <end position="177"/>
    </location>
</feature>
<dbReference type="SMART" id="SM00244">
    <property type="entry name" value="PHB"/>
    <property type="match status" value="1"/>
</dbReference>
<evidence type="ECO:0000256" key="1">
    <source>
        <dbReference type="SAM" id="Coils"/>
    </source>
</evidence>
<dbReference type="SUPFAM" id="SSF117892">
    <property type="entry name" value="Band 7/SPFH domain"/>
    <property type="match status" value="1"/>
</dbReference>
<dbReference type="InterPro" id="IPR036013">
    <property type="entry name" value="Band_7/SPFH_dom_sf"/>
</dbReference>
<name>A0A9W7A3T7_9STRA</name>
<gene>
    <name evidence="3" type="ORF">TL16_g03588</name>
</gene>
<dbReference type="Pfam" id="PF01145">
    <property type="entry name" value="Band_7"/>
    <property type="match status" value="1"/>
</dbReference>
<evidence type="ECO:0000313" key="4">
    <source>
        <dbReference type="Proteomes" id="UP001162640"/>
    </source>
</evidence>
<protein>
    <recommendedName>
        <fullName evidence="2">Band 7 domain-containing protein</fullName>
    </recommendedName>
</protein>
<dbReference type="Gene3D" id="3.30.479.30">
    <property type="entry name" value="Band 7 domain"/>
    <property type="match status" value="1"/>
</dbReference>
<accession>A0A9W7A3T7</accession>
<feature type="coiled-coil region" evidence="1">
    <location>
        <begin position="232"/>
        <end position="271"/>
    </location>
</feature>
<organism evidence="3 4">
    <name type="scientific">Triparma laevis f. inornata</name>
    <dbReference type="NCBI Taxonomy" id="1714386"/>
    <lineage>
        <taxon>Eukaryota</taxon>
        <taxon>Sar</taxon>
        <taxon>Stramenopiles</taxon>
        <taxon>Ochrophyta</taxon>
        <taxon>Bolidophyceae</taxon>
        <taxon>Parmales</taxon>
        <taxon>Triparmaceae</taxon>
        <taxon>Triparma</taxon>
    </lineage>
</organism>
<dbReference type="InterPro" id="IPR001107">
    <property type="entry name" value="Band_7"/>
</dbReference>